<dbReference type="Gene3D" id="3.40.50.2300">
    <property type="match status" value="2"/>
</dbReference>
<dbReference type="Proteomes" id="UP000046392">
    <property type="component" value="Unplaced"/>
</dbReference>
<dbReference type="AlphaFoldDB" id="A0A0N5C4E6"/>
<dbReference type="PROSITE" id="PS50011">
    <property type="entry name" value="PROTEIN_KINASE_DOM"/>
    <property type="match status" value="1"/>
</dbReference>
<feature type="region of interest" description="Disordered" evidence="18">
    <location>
        <begin position="689"/>
        <end position="712"/>
    </location>
</feature>
<evidence type="ECO:0000256" key="9">
    <source>
        <dbReference type="ARBA" id="ARBA00022989"/>
    </source>
</evidence>
<feature type="transmembrane region" description="Helical" evidence="19">
    <location>
        <begin position="457"/>
        <end position="478"/>
    </location>
</feature>
<dbReference type="Pfam" id="PF00211">
    <property type="entry name" value="Guanylate_cyc"/>
    <property type="match status" value="1"/>
</dbReference>
<dbReference type="CDD" id="cd07302">
    <property type="entry name" value="CHD"/>
    <property type="match status" value="1"/>
</dbReference>
<dbReference type="InterPro" id="IPR001054">
    <property type="entry name" value="A/G_cyclase"/>
</dbReference>
<organism evidence="23 24">
    <name type="scientific">Strongyloides papillosus</name>
    <name type="common">Intestinal threadworm</name>
    <dbReference type="NCBI Taxonomy" id="174720"/>
    <lineage>
        <taxon>Eukaryota</taxon>
        <taxon>Metazoa</taxon>
        <taxon>Ecdysozoa</taxon>
        <taxon>Nematoda</taxon>
        <taxon>Chromadorea</taxon>
        <taxon>Rhabditida</taxon>
        <taxon>Tylenchina</taxon>
        <taxon>Panagrolaimomorpha</taxon>
        <taxon>Strongyloidoidea</taxon>
        <taxon>Strongyloididae</taxon>
        <taxon>Strongyloides</taxon>
    </lineage>
</organism>
<dbReference type="GO" id="GO:0007168">
    <property type="term" value="P:receptor guanylyl cyclase signaling pathway"/>
    <property type="evidence" value="ECO:0007669"/>
    <property type="project" value="TreeGrafter"/>
</dbReference>
<keyword evidence="17" id="KW-0175">Coiled coil</keyword>
<protein>
    <recommendedName>
        <fullName evidence="4 16">Guanylate cyclase</fullName>
        <ecNumber evidence="4 16">4.6.1.2</ecNumber>
    </recommendedName>
</protein>
<dbReference type="WBParaSite" id="SPAL_0001282700.1">
    <property type="protein sequence ID" value="SPAL_0001282700.1"/>
    <property type="gene ID" value="SPAL_0001282700"/>
</dbReference>
<evidence type="ECO:0000256" key="11">
    <source>
        <dbReference type="ARBA" id="ARBA00023170"/>
    </source>
</evidence>
<dbReference type="SUPFAM" id="SSF56112">
    <property type="entry name" value="Protein kinase-like (PK-like)"/>
    <property type="match status" value="1"/>
</dbReference>
<dbReference type="PROSITE" id="PS00452">
    <property type="entry name" value="GUANYLATE_CYCLASE_1"/>
    <property type="match status" value="1"/>
</dbReference>
<proteinExistence type="inferred from homology"/>
<evidence type="ECO:0000259" key="21">
    <source>
        <dbReference type="PROSITE" id="PS50011"/>
    </source>
</evidence>
<evidence type="ECO:0000256" key="17">
    <source>
        <dbReference type="SAM" id="Coils"/>
    </source>
</evidence>
<comment type="subcellular location">
    <subcellularLocation>
        <location evidence="2">Cell membrane</location>
    </subcellularLocation>
    <subcellularLocation>
        <location evidence="3">Membrane</location>
        <topology evidence="3">Single-pass type I membrane protein</topology>
    </subcellularLocation>
</comment>
<dbReference type="GO" id="GO:0001653">
    <property type="term" value="F:peptide receptor activity"/>
    <property type="evidence" value="ECO:0007669"/>
    <property type="project" value="TreeGrafter"/>
</dbReference>
<feature type="domain" description="Guanylate cyclase" evidence="22">
    <location>
        <begin position="912"/>
        <end position="1042"/>
    </location>
</feature>
<dbReference type="PANTHER" id="PTHR11920">
    <property type="entry name" value="GUANYLYL CYCLASE"/>
    <property type="match status" value="1"/>
</dbReference>
<dbReference type="FunFam" id="3.30.70.1230:FF:000050">
    <property type="entry name" value="Guanylate cyclase"/>
    <property type="match status" value="1"/>
</dbReference>
<dbReference type="GO" id="GO:0035556">
    <property type="term" value="P:intracellular signal transduction"/>
    <property type="evidence" value="ECO:0007669"/>
    <property type="project" value="InterPro"/>
</dbReference>
<evidence type="ECO:0000256" key="12">
    <source>
        <dbReference type="ARBA" id="ARBA00023180"/>
    </source>
</evidence>
<dbReference type="GO" id="GO:0005886">
    <property type="term" value="C:plasma membrane"/>
    <property type="evidence" value="ECO:0007669"/>
    <property type="project" value="UniProtKB-SubCell"/>
</dbReference>
<keyword evidence="5" id="KW-1003">Cell membrane</keyword>
<evidence type="ECO:0000256" key="8">
    <source>
        <dbReference type="ARBA" id="ARBA00022741"/>
    </source>
</evidence>
<dbReference type="GO" id="GO:0005524">
    <property type="term" value="F:ATP binding"/>
    <property type="evidence" value="ECO:0007669"/>
    <property type="project" value="InterPro"/>
</dbReference>
<dbReference type="InterPro" id="IPR028082">
    <property type="entry name" value="Peripla_BP_I"/>
</dbReference>
<evidence type="ECO:0000256" key="3">
    <source>
        <dbReference type="ARBA" id="ARBA00004479"/>
    </source>
</evidence>
<evidence type="ECO:0000256" key="19">
    <source>
        <dbReference type="SAM" id="Phobius"/>
    </source>
</evidence>
<evidence type="ECO:0000256" key="10">
    <source>
        <dbReference type="ARBA" id="ARBA00023136"/>
    </source>
</evidence>
<dbReference type="GO" id="GO:0004672">
    <property type="term" value="F:protein kinase activity"/>
    <property type="evidence" value="ECO:0007669"/>
    <property type="project" value="InterPro"/>
</dbReference>
<dbReference type="InterPro" id="IPR001245">
    <property type="entry name" value="Ser-Thr/Tyr_kinase_cat_dom"/>
</dbReference>
<dbReference type="SMART" id="SM00220">
    <property type="entry name" value="S_TKc"/>
    <property type="match status" value="1"/>
</dbReference>
<evidence type="ECO:0000256" key="20">
    <source>
        <dbReference type="SAM" id="SignalP"/>
    </source>
</evidence>
<evidence type="ECO:0000256" key="7">
    <source>
        <dbReference type="ARBA" id="ARBA00022729"/>
    </source>
</evidence>
<keyword evidence="12" id="KW-0325">Glycoprotein</keyword>
<dbReference type="Gene3D" id="3.30.70.1230">
    <property type="entry name" value="Nucleotide cyclase"/>
    <property type="match status" value="1"/>
</dbReference>
<feature type="compositionally biased region" description="Acidic residues" evidence="18">
    <location>
        <begin position="690"/>
        <end position="700"/>
    </location>
</feature>
<keyword evidence="14 16" id="KW-0141">cGMP biosynthesis</keyword>
<dbReference type="EC" id="4.6.1.2" evidence="4 16"/>
<dbReference type="SUPFAM" id="SSF53822">
    <property type="entry name" value="Periplasmic binding protein-like I"/>
    <property type="match status" value="1"/>
</dbReference>
<dbReference type="GO" id="GO:0004383">
    <property type="term" value="F:guanylate cyclase activity"/>
    <property type="evidence" value="ECO:0007669"/>
    <property type="project" value="UniProtKB-EC"/>
</dbReference>
<accession>A0A0N5C4E6</accession>
<feature type="coiled-coil region" evidence="17">
    <location>
        <begin position="849"/>
        <end position="887"/>
    </location>
</feature>
<evidence type="ECO:0000256" key="5">
    <source>
        <dbReference type="ARBA" id="ARBA00022475"/>
    </source>
</evidence>
<dbReference type="SMART" id="SM00044">
    <property type="entry name" value="CYCc"/>
    <property type="match status" value="1"/>
</dbReference>
<evidence type="ECO:0000256" key="15">
    <source>
        <dbReference type="RuleBase" id="RU000405"/>
    </source>
</evidence>
<dbReference type="SUPFAM" id="SSF55073">
    <property type="entry name" value="Nucleotide cyclase"/>
    <property type="match status" value="1"/>
</dbReference>
<dbReference type="Gene3D" id="1.10.510.10">
    <property type="entry name" value="Transferase(Phosphotransferase) domain 1"/>
    <property type="match status" value="1"/>
</dbReference>
<dbReference type="CDD" id="cd06352">
    <property type="entry name" value="PBP1_NPR_GC-like"/>
    <property type="match status" value="1"/>
</dbReference>
<comment type="catalytic activity">
    <reaction evidence="1 16">
        <text>GTP = 3',5'-cyclic GMP + diphosphate</text>
        <dbReference type="Rhea" id="RHEA:13665"/>
        <dbReference type="ChEBI" id="CHEBI:33019"/>
        <dbReference type="ChEBI" id="CHEBI:37565"/>
        <dbReference type="ChEBI" id="CHEBI:57746"/>
        <dbReference type="EC" id="4.6.1.2"/>
    </reaction>
</comment>
<sequence length="1096" mass="124357">MLTFFLLIHFSIILCQDNALSREVMTNDSTKKFQIPVGHLRRNDSTVMYEANVLRMCAEDLRTKGIIPKNVFFNITTLESCNRFVGVANAAHLHHIIDAAVYFGPGCNEEMLAIGRLVSLWNIPIIAHMSGDDILSDREIFTTLGSVALTSASEMARAILEILRHYSWKQIGLVRTINDYNRLAMHSLESLVKGNGIKINKYIDIDQFMSADQILQSGLLEELKGKCRIIIVELGMDLHTATNFMQAIKKAEMDTYDFVYIIPWLAHYSEQLPWEANNVDKKLVQDAFENAIIITAHGYDKSFVDNFRNRFQQVVGVATSYHSTIAYMSLYDALYLFGLAVRDVLIENKDIEAVKDGKKIWKRMTNRNFNGQTGQVLMNNDAVRVPSYAAYSLKNGTLKIVMEIESRLSEDSNCQKHCSEHVIKEVITNYWHSYDGVLPKDVPDCGFDGALCDHTKLLVFTSILIFLVISMPTVYFIYRREKEKILYDMTWRLPREQVKLLENGIGASSAKSDPSLGYSERSGSVVGSLSSRANTKLSAQQALCNGVKLAYKKYRQTRNLTFPKRELIILKELKLIEHENLNKFYGICFNQQNEFIVLWLLCQRGSLEDVLFNEDLKLSHNFLVSFTKDVVKGLQFLHGSPLHYHGCLCIQNCLVDSNWTVRLTNFTSEIIINDRLRNNELKYCPRDGDAGFDEGEDNEENDKAKDKVPQLSPSALDHNASARKKYIQLAPEIIREIITTKYLPAGTQPADIYSLGMVIYQILFRVEPFYEKEWSPSKILEKLSFQKENETMLRPSFPSKKDGEDGYNLQLLSCIEACWLEIPEMRPNIKKVRSMVNSNLKSKGGGSLVDQMMKMMEDYTTNLEALVKDRTAMLEEAQQQADRLLKNMLPQSIAEDLKVGRPITPKLYDCATVLFSDIRGFTRISSTSTPLEIVNFLNDMFSGFDAIIAKHDAYKVETIGDAYMIVSGVPQTNGNFHVQHISDIALKMRSFVSNFKLAHKPNEIMMVRIGFHSGSVAAGVVGIAAPRYCLFGDTVNMASRMESTGVANKIQISETSYNLLNVFFKQFITSPRGKVEVKGKGECQTYFLEGKDTQKR</sequence>
<feature type="chain" id="PRO_5005895386" description="Guanylate cyclase" evidence="20">
    <location>
        <begin position="22"/>
        <end position="1096"/>
    </location>
</feature>
<keyword evidence="8" id="KW-0547">Nucleotide-binding</keyword>
<evidence type="ECO:0000313" key="24">
    <source>
        <dbReference type="WBParaSite" id="SPAL_0001282700.1"/>
    </source>
</evidence>
<evidence type="ECO:0000256" key="16">
    <source>
        <dbReference type="RuleBase" id="RU003431"/>
    </source>
</evidence>
<evidence type="ECO:0000256" key="13">
    <source>
        <dbReference type="ARBA" id="ARBA00023239"/>
    </source>
</evidence>
<dbReference type="InterPro" id="IPR000719">
    <property type="entry name" value="Prot_kinase_dom"/>
</dbReference>
<dbReference type="InterPro" id="IPR001828">
    <property type="entry name" value="ANF_lig-bd_rcpt"/>
</dbReference>
<dbReference type="InterPro" id="IPR011009">
    <property type="entry name" value="Kinase-like_dom_sf"/>
</dbReference>
<dbReference type="Pfam" id="PF01094">
    <property type="entry name" value="ANF_receptor"/>
    <property type="match status" value="1"/>
</dbReference>
<evidence type="ECO:0000256" key="6">
    <source>
        <dbReference type="ARBA" id="ARBA00022692"/>
    </source>
</evidence>
<keyword evidence="11" id="KW-0675">Receptor</keyword>
<evidence type="ECO:0000256" key="4">
    <source>
        <dbReference type="ARBA" id="ARBA00012202"/>
    </source>
</evidence>
<name>A0A0N5C4E6_STREA</name>
<evidence type="ECO:0000256" key="14">
    <source>
        <dbReference type="ARBA" id="ARBA00023293"/>
    </source>
</evidence>
<evidence type="ECO:0000256" key="18">
    <source>
        <dbReference type="SAM" id="MobiDB-lite"/>
    </source>
</evidence>
<evidence type="ECO:0000256" key="2">
    <source>
        <dbReference type="ARBA" id="ARBA00004236"/>
    </source>
</evidence>
<keyword evidence="23" id="KW-1185">Reference proteome</keyword>
<dbReference type="PANTHER" id="PTHR11920:SF503">
    <property type="entry name" value="RECEPTOR-TYPE GUANYLATE CYCLASE GCY-9"/>
    <property type="match status" value="1"/>
</dbReference>
<dbReference type="STRING" id="174720.A0A0N5C4E6"/>
<keyword evidence="7 20" id="KW-0732">Signal</keyword>
<keyword evidence="13 15" id="KW-0456">Lyase</keyword>
<comment type="similarity">
    <text evidence="15">Belongs to the adenylyl cyclase class-4/guanylyl cyclase family.</text>
</comment>
<dbReference type="Pfam" id="PF07714">
    <property type="entry name" value="PK_Tyr_Ser-Thr"/>
    <property type="match status" value="1"/>
</dbReference>
<dbReference type="InterPro" id="IPR029787">
    <property type="entry name" value="Nucleotide_cyclase"/>
</dbReference>
<evidence type="ECO:0000313" key="23">
    <source>
        <dbReference type="Proteomes" id="UP000046392"/>
    </source>
</evidence>
<dbReference type="PROSITE" id="PS50125">
    <property type="entry name" value="GUANYLATE_CYCLASE_2"/>
    <property type="match status" value="1"/>
</dbReference>
<keyword evidence="10 19" id="KW-0472">Membrane</keyword>
<dbReference type="InterPro" id="IPR018297">
    <property type="entry name" value="A/G_cyclase_CS"/>
</dbReference>
<evidence type="ECO:0000259" key="22">
    <source>
        <dbReference type="PROSITE" id="PS50125"/>
    </source>
</evidence>
<feature type="domain" description="Protein kinase" evidence="21">
    <location>
        <begin position="518"/>
        <end position="840"/>
    </location>
</feature>
<dbReference type="GO" id="GO:0007606">
    <property type="term" value="P:sensory perception of chemical stimulus"/>
    <property type="evidence" value="ECO:0007669"/>
    <property type="project" value="UniProtKB-ARBA"/>
</dbReference>
<dbReference type="GO" id="GO:0004016">
    <property type="term" value="F:adenylate cyclase activity"/>
    <property type="evidence" value="ECO:0007669"/>
    <property type="project" value="TreeGrafter"/>
</dbReference>
<keyword evidence="6 19" id="KW-0812">Transmembrane</keyword>
<evidence type="ECO:0000256" key="1">
    <source>
        <dbReference type="ARBA" id="ARBA00001436"/>
    </source>
</evidence>
<keyword evidence="9 19" id="KW-1133">Transmembrane helix</keyword>
<dbReference type="InterPro" id="IPR050401">
    <property type="entry name" value="Cyclic_nucleotide_synthase"/>
</dbReference>
<feature type="signal peptide" evidence="20">
    <location>
        <begin position="1"/>
        <end position="21"/>
    </location>
</feature>
<reference evidence="24" key="1">
    <citation type="submission" date="2017-02" db="UniProtKB">
        <authorList>
            <consortium name="WormBaseParasite"/>
        </authorList>
    </citation>
    <scope>IDENTIFICATION</scope>
</reference>